<keyword evidence="2" id="KW-1185">Reference proteome</keyword>
<accession>A0ABS2PY76</accession>
<name>A0ABS2PY76_9BACL</name>
<gene>
    <name evidence="1" type="ORF">JOD45_000858</name>
</gene>
<dbReference type="RefSeq" id="WP_205002613.1">
    <property type="nucleotide sequence ID" value="NZ_JAFBER010000003.1"/>
</dbReference>
<comment type="caution">
    <text evidence="1">The sequence shown here is derived from an EMBL/GenBank/DDBJ whole genome shotgun (WGS) entry which is preliminary data.</text>
</comment>
<dbReference type="Proteomes" id="UP000808914">
    <property type="component" value="Unassembled WGS sequence"/>
</dbReference>
<proteinExistence type="predicted"/>
<dbReference type="EMBL" id="JAFBER010000003">
    <property type="protein sequence ID" value="MBM7644665.1"/>
    <property type="molecule type" value="Genomic_DNA"/>
</dbReference>
<protein>
    <submittedName>
        <fullName evidence="1">Uncharacterized protein</fullName>
    </submittedName>
</protein>
<reference evidence="1 2" key="1">
    <citation type="submission" date="2021-01" db="EMBL/GenBank/DDBJ databases">
        <title>Genomic Encyclopedia of Type Strains, Phase IV (KMG-IV): sequencing the most valuable type-strain genomes for metagenomic binning, comparative biology and taxonomic classification.</title>
        <authorList>
            <person name="Goeker M."/>
        </authorList>
    </citation>
    <scope>NUCLEOTIDE SEQUENCE [LARGE SCALE GENOMIC DNA]</scope>
    <source>
        <strain evidence="1 2">DSM 28236</strain>
    </source>
</reference>
<evidence type="ECO:0000313" key="2">
    <source>
        <dbReference type="Proteomes" id="UP000808914"/>
    </source>
</evidence>
<sequence>MVRMFNEKADLKTVREENAGTIDDVKNSFQSQSVLFNTFVDMIDESFQETAGFDQFLLDTNGFYWFTEKTAEGQSASSIYIFNSCGQLVKSLRVNGKAATLYEYDDCILAACEGVDSKGYIYKYAKEDQRLLEHWDISGFLWDLEKLGDVLYITSYLAETNEAVLYTISGQEVSCKVLGQGFFPTGVLIQDNLLYIPVCPLYSPNTGSVLCIDFCGNDVEEIPVSVSPRQIFSYDGQLILHGIDMSQGRAESIIYLDPATKKTESFQIPKAQDIRTQGEHLLIFNQETETIVYWSHAKKKITRIVQWPIKRKNNSKNNVLLNH</sequence>
<evidence type="ECO:0000313" key="1">
    <source>
        <dbReference type="EMBL" id="MBM7644665.1"/>
    </source>
</evidence>
<organism evidence="1 2">
    <name type="scientific">Scopulibacillus daqui</name>
    <dbReference type="NCBI Taxonomy" id="1469162"/>
    <lineage>
        <taxon>Bacteria</taxon>
        <taxon>Bacillati</taxon>
        <taxon>Bacillota</taxon>
        <taxon>Bacilli</taxon>
        <taxon>Bacillales</taxon>
        <taxon>Sporolactobacillaceae</taxon>
        <taxon>Scopulibacillus</taxon>
    </lineage>
</organism>